<keyword evidence="1" id="KW-1133">Transmembrane helix</keyword>
<keyword evidence="1" id="KW-0472">Membrane</keyword>
<keyword evidence="1" id="KW-0812">Transmembrane</keyword>
<comment type="caution">
    <text evidence="2">The sequence shown here is derived from an EMBL/GenBank/DDBJ whole genome shotgun (WGS) entry which is preliminary data.</text>
</comment>
<gene>
    <name evidence="2" type="ORF">DLM78_00240</name>
</gene>
<proteinExistence type="predicted"/>
<name>A0A8B3CS07_9LEPT</name>
<dbReference type="AlphaFoldDB" id="A0A8B3CS07"/>
<organism evidence="2 3">
    <name type="scientific">Leptospira stimsonii</name>
    <dbReference type="NCBI Taxonomy" id="2202203"/>
    <lineage>
        <taxon>Bacteria</taxon>
        <taxon>Pseudomonadati</taxon>
        <taxon>Spirochaetota</taxon>
        <taxon>Spirochaetia</taxon>
        <taxon>Leptospirales</taxon>
        <taxon>Leptospiraceae</taxon>
        <taxon>Leptospira</taxon>
    </lineage>
</organism>
<evidence type="ECO:0000313" key="3">
    <source>
        <dbReference type="Proteomes" id="UP000266669"/>
    </source>
</evidence>
<feature type="transmembrane region" description="Helical" evidence="1">
    <location>
        <begin position="318"/>
        <end position="340"/>
    </location>
</feature>
<evidence type="ECO:0000256" key="1">
    <source>
        <dbReference type="SAM" id="Phobius"/>
    </source>
</evidence>
<sequence length="394" mass="44908">MKFGGAMNFIAFFTFFAVILTLILTPIQSYIWNGESTPFYLLKMKEFILVFLKMKKEIFPETTDYYFFGRMTIFIHIGILLGLKELYKNGFFPESLSKILRFIAGILFLATLGDLIAYWGGSFFGESFRNIGFRWLEAPSIFLLLFAIGYLGFKMRMEKKWEGTVFVSLPFLMIGSTLFFRYIPHGSLLPILFVVTGFVLSSPSASALQKISRRFESISSVKSILIFFVLAVLCSQTMQILEKSIPISESGILPKKMDFRPFSSAKDFVEVFGTYGEQGRFLYFWIDIVDMIFPIPLSLCFAGIYTRVALNTGLPISFNLLPLGFLVFDLVENSLMFYFLASWPIVSEPLAAITGAVTAIKLFFLFVGFIMFFVSSLILISFWIREKRNKLSAG</sequence>
<feature type="transmembrane region" description="Helical" evidence="1">
    <location>
        <begin position="189"/>
        <end position="208"/>
    </location>
</feature>
<feature type="transmembrane region" description="Helical" evidence="1">
    <location>
        <begin position="282"/>
        <end position="306"/>
    </location>
</feature>
<protein>
    <submittedName>
        <fullName evidence="2">Uncharacterized protein</fullName>
    </submittedName>
</protein>
<reference evidence="3" key="1">
    <citation type="submission" date="2018-05" db="EMBL/GenBank/DDBJ databases">
        <title>Leptospira yasudae sp. nov. and Leptospira stimsonii sp. nov., two pathogenic species of the genus Leptospira isolated from environmental sources.</title>
        <authorList>
            <person name="Casanovas-Massana A."/>
            <person name="Hamond C."/>
            <person name="Santos L.A."/>
            <person name="Hacker K.P."/>
            <person name="Balassiano I."/>
            <person name="Medeiros M.A."/>
            <person name="Reis M.G."/>
            <person name="Ko A.I."/>
            <person name="Wunder E.A."/>
        </authorList>
    </citation>
    <scope>NUCLEOTIDE SEQUENCE [LARGE SCALE GENOMIC DNA]</scope>
    <source>
        <strain evidence="3">AMB6-RJ</strain>
    </source>
</reference>
<dbReference type="Proteomes" id="UP000266669">
    <property type="component" value="Unassembled WGS sequence"/>
</dbReference>
<dbReference type="EMBL" id="QHCS01000001">
    <property type="protein sequence ID" value="RHX87489.1"/>
    <property type="molecule type" value="Genomic_DNA"/>
</dbReference>
<evidence type="ECO:0000313" key="2">
    <source>
        <dbReference type="EMBL" id="RHX87489.1"/>
    </source>
</evidence>
<feature type="transmembrane region" description="Helical" evidence="1">
    <location>
        <begin position="360"/>
        <end position="384"/>
    </location>
</feature>
<feature type="transmembrane region" description="Helical" evidence="1">
    <location>
        <begin position="165"/>
        <end position="183"/>
    </location>
</feature>
<feature type="transmembrane region" description="Helical" evidence="1">
    <location>
        <begin position="220"/>
        <end position="241"/>
    </location>
</feature>
<accession>A0A8B3CS07</accession>
<feature type="transmembrane region" description="Helical" evidence="1">
    <location>
        <begin position="99"/>
        <end position="120"/>
    </location>
</feature>
<feature type="transmembrane region" description="Helical" evidence="1">
    <location>
        <begin position="132"/>
        <end position="153"/>
    </location>
</feature>
<feature type="transmembrane region" description="Helical" evidence="1">
    <location>
        <begin position="65"/>
        <end position="87"/>
    </location>
</feature>